<organism evidence="8 9">
    <name type="scientific">Carnegiea gigantea</name>
    <dbReference type="NCBI Taxonomy" id="171969"/>
    <lineage>
        <taxon>Eukaryota</taxon>
        <taxon>Viridiplantae</taxon>
        <taxon>Streptophyta</taxon>
        <taxon>Embryophyta</taxon>
        <taxon>Tracheophyta</taxon>
        <taxon>Spermatophyta</taxon>
        <taxon>Magnoliopsida</taxon>
        <taxon>eudicotyledons</taxon>
        <taxon>Gunneridae</taxon>
        <taxon>Pentapetalae</taxon>
        <taxon>Caryophyllales</taxon>
        <taxon>Cactineae</taxon>
        <taxon>Cactaceae</taxon>
        <taxon>Cactoideae</taxon>
        <taxon>Echinocereeae</taxon>
        <taxon>Carnegiea</taxon>
    </lineage>
</organism>
<dbReference type="Proteomes" id="UP001153076">
    <property type="component" value="Unassembled WGS sequence"/>
</dbReference>
<reference evidence="8" key="1">
    <citation type="submission" date="2022-04" db="EMBL/GenBank/DDBJ databases">
        <title>Carnegiea gigantea Genome sequencing and assembly v2.</title>
        <authorList>
            <person name="Copetti D."/>
            <person name="Sanderson M.J."/>
            <person name="Burquez A."/>
            <person name="Wojciechowski M.F."/>
        </authorList>
    </citation>
    <scope>NUCLEOTIDE SEQUENCE</scope>
    <source>
        <strain evidence="8">SGP5-SGP5p</strain>
        <tissue evidence="8">Aerial part</tissue>
    </source>
</reference>
<evidence type="ECO:0000313" key="9">
    <source>
        <dbReference type="Proteomes" id="UP001153076"/>
    </source>
</evidence>
<sequence>MASKPTPPYTPISAATSPLSANLDFISRAKNRIYGTLQTRRPWRQIFDHHALSLPRDLADAISRLKTNLTYFRMNFAMVILLILFLSLLWHPLSLIVFLVMMVAWLFLYFLRDEPLVLVGQTVDDGAVLAGLSVSTVIFLLLTGATGNILGATATGAAVVAVYSVFRRTDDLFLDEEEAAAGGLLAGRAGIQPAYHQSTPSIIISILMNPSFYKISNSFEHGVH</sequence>
<evidence type="ECO:0000256" key="5">
    <source>
        <dbReference type="ARBA" id="ARBA00022989"/>
    </source>
</evidence>
<protein>
    <recommendedName>
        <fullName evidence="7">PRA1 family protein</fullName>
    </recommendedName>
</protein>
<evidence type="ECO:0000256" key="6">
    <source>
        <dbReference type="ARBA" id="ARBA00023136"/>
    </source>
</evidence>
<comment type="similarity">
    <text evidence="3 7">Belongs to the PRA1 family.</text>
</comment>
<dbReference type="Pfam" id="PF03208">
    <property type="entry name" value="PRA1"/>
    <property type="match status" value="1"/>
</dbReference>
<dbReference type="EMBL" id="JAKOGI010000187">
    <property type="protein sequence ID" value="KAJ8440586.1"/>
    <property type="molecule type" value="Genomic_DNA"/>
</dbReference>
<dbReference type="GO" id="GO:0005794">
    <property type="term" value="C:Golgi apparatus"/>
    <property type="evidence" value="ECO:0007669"/>
    <property type="project" value="TreeGrafter"/>
</dbReference>
<evidence type="ECO:0000256" key="4">
    <source>
        <dbReference type="ARBA" id="ARBA00022692"/>
    </source>
</evidence>
<gene>
    <name evidence="8" type="ORF">Cgig2_028715</name>
</gene>
<evidence type="ECO:0000313" key="8">
    <source>
        <dbReference type="EMBL" id="KAJ8440586.1"/>
    </source>
</evidence>
<evidence type="ECO:0000256" key="2">
    <source>
        <dbReference type="ARBA" id="ARBA00004141"/>
    </source>
</evidence>
<dbReference type="OrthoDB" id="63113at2759"/>
<keyword evidence="4 7" id="KW-0812">Transmembrane</keyword>
<keyword evidence="9" id="KW-1185">Reference proteome</keyword>
<dbReference type="AlphaFoldDB" id="A0A9Q1KCZ3"/>
<comment type="caution">
    <text evidence="8">The sequence shown here is derived from an EMBL/GenBank/DDBJ whole genome shotgun (WGS) entry which is preliminary data.</text>
</comment>
<accession>A0A9Q1KCZ3</accession>
<dbReference type="GO" id="GO:0005783">
    <property type="term" value="C:endoplasmic reticulum"/>
    <property type="evidence" value="ECO:0007669"/>
    <property type="project" value="TreeGrafter"/>
</dbReference>
<feature type="transmembrane region" description="Helical" evidence="7">
    <location>
        <begin position="123"/>
        <end position="143"/>
    </location>
</feature>
<comment type="function">
    <text evidence="1 7">May be involved in both secretory and endocytic intracellular trafficking in the endosomal/prevacuolar compartments.</text>
</comment>
<comment type="subcellular location">
    <subcellularLocation>
        <location evidence="2 7">Membrane</location>
        <topology evidence="2 7">Multi-pass membrane protein</topology>
    </subcellularLocation>
</comment>
<dbReference type="GO" id="GO:0016020">
    <property type="term" value="C:membrane"/>
    <property type="evidence" value="ECO:0007669"/>
    <property type="project" value="UniProtKB-SubCell"/>
</dbReference>
<evidence type="ECO:0000256" key="7">
    <source>
        <dbReference type="RuleBase" id="RU363107"/>
    </source>
</evidence>
<evidence type="ECO:0000256" key="3">
    <source>
        <dbReference type="ARBA" id="ARBA00006483"/>
    </source>
</evidence>
<keyword evidence="5 7" id="KW-1133">Transmembrane helix</keyword>
<dbReference type="InterPro" id="IPR004895">
    <property type="entry name" value="Prenylated_rab_accept_PRA1"/>
</dbReference>
<dbReference type="PANTHER" id="PTHR19317">
    <property type="entry name" value="PRENYLATED RAB ACCEPTOR 1-RELATED"/>
    <property type="match status" value="1"/>
</dbReference>
<dbReference type="GO" id="GO:0016192">
    <property type="term" value="P:vesicle-mediated transport"/>
    <property type="evidence" value="ECO:0007669"/>
    <property type="project" value="TreeGrafter"/>
</dbReference>
<keyword evidence="7" id="KW-0813">Transport</keyword>
<evidence type="ECO:0000256" key="1">
    <source>
        <dbReference type="ARBA" id="ARBA00002501"/>
    </source>
</evidence>
<keyword evidence="6 7" id="KW-0472">Membrane</keyword>
<name>A0A9Q1KCZ3_9CARY</name>
<dbReference type="PANTHER" id="PTHR19317:SF2">
    <property type="entry name" value="PRA1 FAMILY PROTEIN F2"/>
    <property type="match status" value="1"/>
</dbReference>
<proteinExistence type="inferred from homology"/>
<feature type="transmembrane region" description="Helical" evidence="7">
    <location>
        <begin position="71"/>
        <end position="89"/>
    </location>
</feature>